<accession>A0A8J5V6D3</accession>
<dbReference type="EMBL" id="JAAOIC020000060">
    <property type="protein sequence ID" value="KAG8035479.1"/>
    <property type="molecule type" value="Genomic_DNA"/>
</dbReference>
<gene>
    <name evidence="1" type="ORF">G9C98_006925</name>
</gene>
<comment type="caution">
    <text evidence="1">The sequence shown here is derived from an EMBL/GenBank/DDBJ whole genome shotgun (WGS) entry which is preliminary data.</text>
</comment>
<dbReference type="Proteomes" id="UP000729913">
    <property type="component" value="Unassembled WGS sequence"/>
</dbReference>
<reference evidence="1" key="2">
    <citation type="submission" date="2021-04" db="EMBL/GenBank/DDBJ databases">
        <title>Genome-wide patterns of bracovirus chromosomal integration into multiple host tissues during parasitism.</title>
        <authorList>
            <person name="Chebbi M.A.C."/>
        </authorList>
    </citation>
    <scope>NUCLEOTIDE SEQUENCE</scope>
    <source>
        <tissue evidence="1">Whole body</tissue>
    </source>
</reference>
<evidence type="ECO:0000313" key="1">
    <source>
        <dbReference type="EMBL" id="KAG8035479.1"/>
    </source>
</evidence>
<name>A0A8J5V6D3_9HYME</name>
<organism evidence="1 2">
    <name type="scientific">Cotesia typhae</name>
    <dbReference type="NCBI Taxonomy" id="2053667"/>
    <lineage>
        <taxon>Eukaryota</taxon>
        <taxon>Metazoa</taxon>
        <taxon>Ecdysozoa</taxon>
        <taxon>Arthropoda</taxon>
        <taxon>Hexapoda</taxon>
        <taxon>Insecta</taxon>
        <taxon>Pterygota</taxon>
        <taxon>Neoptera</taxon>
        <taxon>Endopterygota</taxon>
        <taxon>Hymenoptera</taxon>
        <taxon>Apocrita</taxon>
        <taxon>Ichneumonoidea</taxon>
        <taxon>Braconidae</taxon>
        <taxon>Microgastrinae</taxon>
        <taxon>Cotesia</taxon>
    </lineage>
</organism>
<reference evidence="1" key="1">
    <citation type="submission" date="2020-03" db="EMBL/GenBank/DDBJ databases">
        <authorList>
            <person name="Chebbi M.A."/>
            <person name="Drezen J.M."/>
        </authorList>
    </citation>
    <scope>NUCLEOTIDE SEQUENCE</scope>
    <source>
        <tissue evidence="1">Whole body</tissue>
    </source>
</reference>
<keyword evidence="2" id="KW-1185">Reference proteome</keyword>
<protein>
    <submittedName>
        <fullName evidence="1">Uncharacterized protein</fullName>
    </submittedName>
</protein>
<proteinExistence type="predicted"/>
<evidence type="ECO:0000313" key="2">
    <source>
        <dbReference type="Proteomes" id="UP000729913"/>
    </source>
</evidence>
<dbReference type="AlphaFoldDB" id="A0A8J5V6D3"/>
<sequence length="75" mass="9213">MRFLREKERKRLLRNTSRELKTVRSQHKGNSLRDRRINDIRKRIYVRWNCTRRIFLGREHDFTDSNGGNSSVPRK</sequence>